<name>K2NVF6_9HYPH</name>
<protein>
    <recommendedName>
        <fullName evidence="3">Phage protein</fullName>
    </recommendedName>
</protein>
<reference evidence="1 2" key="1">
    <citation type="journal article" date="2012" name="J. Bacteriol.">
        <title>Genome Sequence of Nitratireductor indicus Type Strain C115.</title>
        <authorList>
            <person name="Lai Q."/>
            <person name="Li G."/>
            <person name="Yu Z."/>
            <person name="Shao Z."/>
        </authorList>
    </citation>
    <scope>NUCLEOTIDE SEQUENCE [LARGE SCALE GENOMIC DNA]</scope>
    <source>
        <strain evidence="1 2">C115</strain>
    </source>
</reference>
<dbReference type="STRING" id="721133.SAMN05216176_101352"/>
<evidence type="ECO:0008006" key="3">
    <source>
        <dbReference type="Google" id="ProtNLM"/>
    </source>
</evidence>
<dbReference type="eggNOG" id="ENOG5032TAZ">
    <property type="taxonomic scope" value="Bacteria"/>
</dbReference>
<dbReference type="Proteomes" id="UP000007374">
    <property type="component" value="Unassembled WGS sequence"/>
</dbReference>
<dbReference type="PATRIC" id="fig|1231190.3.peg.997"/>
<dbReference type="EMBL" id="AMSI01000003">
    <property type="protein sequence ID" value="EKF43315.1"/>
    <property type="molecule type" value="Genomic_DNA"/>
</dbReference>
<evidence type="ECO:0000313" key="1">
    <source>
        <dbReference type="EMBL" id="EKF43315.1"/>
    </source>
</evidence>
<dbReference type="AlphaFoldDB" id="K2NVF6"/>
<gene>
    <name evidence="1" type="ORF">NA8A_04768</name>
</gene>
<dbReference type="RefSeq" id="WP_009449505.1">
    <property type="nucleotide sequence ID" value="NZ_AMSI01000003.1"/>
</dbReference>
<comment type="caution">
    <text evidence="1">The sequence shown here is derived from an EMBL/GenBank/DDBJ whole genome shotgun (WGS) entry which is preliminary data.</text>
</comment>
<accession>K2NVF6</accession>
<evidence type="ECO:0000313" key="2">
    <source>
        <dbReference type="Proteomes" id="UP000007374"/>
    </source>
</evidence>
<keyword evidence="2" id="KW-1185">Reference proteome</keyword>
<dbReference type="Pfam" id="PF13876">
    <property type="entry name" value="Phage_gp49_66"/>
    <property type="match status" value="1"/>
</dbReference>
<organism evidence="1 2">
    <name type="scientific">Nitratireductor indicus C115</name>
    <dbReference type="NCBI Taxonomy" id="1231190"/>
    <lineage>
        <taxon>Bacteria</taxon>
        <taxon>Pseudomonadati</taxon>
        <taxon>Pseudomonadota</taxon>
        <taxon>Alphaproteobacteria</taxon>
        <taxon>Hyphomicrobiales</taxon>
        <taxon>Phyllobacteriaceae</taxon>
        <taxon>Nitratireductor</taxon>
    </lineage>
</organism>
<dbReference type="InterPro" id="IPR025915">
    <property type="entry name" value="Phage_gp49_66"/>
</dbReference>
<proteinExistence type="predicted"/>
<sequence>MDSLEATDAAAAAVQKTPNRVSLDSIKAKIAEVEFHAPHLEPTMTVCFVKMQNGFVVIGKTAPADPGNFDAELGRKFAYEDAVRQIWPLEGYALRERLAAEA</sequence>